<dbReference type="SMART" id="SM00710">
    <property type="entry name" value="PbH1"/>
    <property type="match status" value="8"/>
</dbReference>
<dbReference type="GO" id="GO:0006508">
    <property type="term" value="P:proteolysis"/>
    <property type="evidence" value="ECO:0007669"/>
    <property type="project" value="InterPro"/>
</dbReference>
<evidence type="ECO:0000256" key="7">
    <source>
        <dbReference type="ARBA" id="ARBA00023237"/>
    </source>
</evidence>
<dbReference type="Gene3D" id="2.60.40.1120">
    <property type="entry name" value="Carboxypeptidase-like, regulatory domain"/>
    <property type="match status" value="1"/>
</dbReference>
<evidence type="ECO:0000313" key="10">
    <source>
        <dbReference type="Proteomes" id="UP000199506"/>
    </source>
</evidence>
<dbReference type="STRING" id="190974.SAMN05216439_0880"/>
<organism evidence="9 10">
    <name type="scientific">Methanobrevibacter gottschalkii</name>
    <dbReference type="NCBI Taxonomy" id="190974"/>
    <lineage>
        <taxon>Archaea</taxon>
        <taxon>Methanobacteriati</taxon>
        <taxon>Methanobacteriota</taxon>
        <taxon>Methanomada group</taxon>
        <taxon>Methanobacteria</taxon>
        <taxon>Methanobacteriales</taxon>
        <taxon>Methanobacteriaceae</taxon>
        <taxon>Methanobrevibacter</taxon>
    </lineage>
</organism>
<dbReference type="Gene3D" id="3.90.70.10">
    <property type="entry name" value="Cysteine proteinases"/>
    <property type="match status" value="1"/>
</dbReference>
<evidence type="ECO:0000259" key="8">
    <source>
        <dbReference type="SMART" id="SM00645"/>
    </source>
</evidence>
<dbReference type="SMART" id="SM00645">
    <property type="entry name" value="Pept_C1"/>
    <property type="match status" value="1"/>
</dbReference>
<dbReference type="InterPro" id="IPR000668">
    <property type="entry name" value="Peptidase_C1A_C"/>
</dbReference>
<protein>
    <submittedName>
        <fullName evidence="9">Polymorphic outer membrane protein repeat-containing protein</fullName>
    </submittedName>
</protein>
<dbReference type="InterPro" id="IPR025660">
    <property type="entry name" value="Pept_his_AS"/>
</dbReference>
<dbReference type="InterPro" id="IPR011050">
    <property type="entry name" value="Pectin_lyase_fold/virulence"/>
</dbReference>
<dbReference type="PROSITE" id="PS00139">
    <property type="entry name" value="THIOL_PROTEASE_CYS"/>
    <property type="match status" value="1"/>
</dbReference>
<name>A0A1H7GSV7_9EURY</name>
<evidence type="ECO:0000256" key="4">
    <source>
        <dbReference type="ARBA" id="ARBA00022525"/>
    </source>
</evidence>
<proteinExistence type="predicted"/>
<dbReference type="InterPro" id="IPR040528">
    <property type="entry name" value="Lectin-like"/>
</dbReference>
<dbReference type="InterPro" id="IPR006626">
    <property type="entry name" value="PbH1"/>
</dbReference>
<dbReference type="CDD" id="cd02619">
    <property type="entry name" value="Peptidase_C1"/>
    <property type="match status" value="1"/>
</dbReference>
<dbReference type="PANTHER" id="PTHR11319:SF35">
    <property type="entry name" value="OUTER MEMBRANE PROTEIN PMPC-RELATED"/>
    <property type="match status" value="1"/>
</dbReference>
<evidence type="ECO:0000256" key="3">
    <source>
        <dbReference type="ARBA" id="ARBA00004613"/>
    </source>
</evidence>
<dbReference type="EMBL" id="FOAK01000002">
    <property type="protein sequence ID" value="SEK40557.1"/>
    <property type="molecule type" value="Genomic_DNA"/>
</dbReference>
<dbReference type="InterPro" id="IPR003368">
    <property type="entry name" value="POMP_repeat"/>
</dbReference>
<evidence type="ECO:0000256" key="2">
    <source>
        <dbReference type="ARBA" id="ARBA00004442"/>
    </source>
</evidence>
<feature type="domain" description="Peptidase C1A papain C-terminal" evidence="8">
    <location>
        <begin position="444"/>
        <end position="664"/>
    </location>
</feature>
<evidence type="ECO:0000256" key="5">
    <source>
        <dbReference type="ARBA" id="ARBA00022729"/>
    </source>
</evidence>
<evidence type="ECO:0000256" key="6">
    <source>
        <dbReference type="ARBA" id="ARBA00023136"/>
    </source>
</evidence>
<dbReference type="Pfam" id="PF02415">
    <property type="entry name" value="Chlam_PMP"/>
    <property type="match status" value="2"/>
</dbReference>
<dbReference type="InterPro" id="IPR038765">
    <property type="entry name" value="Papain-like_cys_pep_sf"/>
</dbReference>
<dbReference type="Pfam" id="PF18560">
    <property type="entry name" value="Lectin_like"/>
    <property type="match status" value="1"/>
</dbReference>
<reference evidence="9 10" key="1">
    <citation type="submission" date="2016-10" db="EMBL/GenBank/DDBJ databases">
        <authorList>
            <person name="de Groot N.N."/>
        </authorList>
    </citation>
    <scope>NUCLEOTIDE SEQUENCE [LARGE SCALE GENOMIC DNA]</scope>
    <source>
        <strain evidence="9 10">DSM 11978</strain>
    </source>
</reference>
<keyword evidence="6" id="KW-0472">Membrane</keyword>
<evidence type="ECO:0000256" key="1">
    <source>
        <dbReference type="ARBA" id="ARBA00004196"/>
    </source>
</evidence>
<dbReference type="SUPFAM" id="SSF54001">
    <property type="entry name" value="Cysteine proteinases"/>
    <property type="match status" value="1"/>
</dbReference>
<keyword evidence="5" id="KW-0732">Signal</keyword>
<keyword evidence="7" id="KW-0998">Cell outer membrane</keyword>
<dbReference type="GO" id="GO:0005576">
    <property type="term" value="C:extracellular region"/>
    <property type="evidence" value="ECO:0007669"/>
    <property type="project" value="UniProtKB-SubCell"/>
</dbReference>
<comment type="subcellular location">
    <subcellularLocation>
        <location evidence="1">Cell envelope</location>
    </subcellularLocation>
    <subcellularLocation>
        <location evidence="2">Cell outer membrane</location>
    </subcellularLocation>
    <subcellularLocation>
        <location evidence="3">Secreted</location>
    </subcellularLocation>
</comment>
<dbReference type="Pfam" id="PF00112">
    <property type="entry name" value="Peptidase_C1"/>
    <property type="match status" value="1"/>
</dbReference>
<dbReference type="OrthoDB" id="78423at2157"/>
<sequence>MHKIRKAIIICLILLIVFIPTAYAADNQTNLGLNSNDVMLSDSYYFDANVDDDLGNGSLDFPYKQLKSNRVIDNSTIYLNDGIYYGFNKEFSNLTVIGKNSEKTIIKNIQFDIKGSLIIQNVTLINSKITNNANITLVNSIFKDSSSFIGGVLTSNPNTFVNITNCTFLNNHANRYAGVIYSNNSNLNICNSSFVGNYANYYGGAIYCEKNSKLTIINTDFTNNHANNYAGVIYSSNSNLIIENSSFVGNYANYFGGAVYCEENSKLTLRNANFTNNQAKNDAGGAIYSRDSVIIANYLSVSNSSSTFGGAITALNTNLNLTNFNAWNNKAKYRGGVIYSVYGYYIVMNSTFENNTASDGGALFIDSPHSVNVSSNKFIKNNALNIGGAVYIISNKNYFIPDNLFLNNSASFNNDFYKTMLSNLTIGNNNYVLINYNGSHIGNLPSSYDLRELNQTTSVKNQGSGGNCWAFAAIASLESCILKATGNAYNLSEENMKNLMTLYSNYGWKVSPNDGGYTSMGIGYLTSWLGAINESDDSYYESSALSPVLDSFIHVQNILFLKRNSYTDNDEIKRAIIEHGAVSTSVFWKVEKYANGENYYNYEYASGSNHAVVIVGWDDNYSKNNFIKKAPGDGAWIIKNSWGTGSGDGGYYYVSYYDARLAPINTSSVTYTFVLADSIKYDKNYQYDIPGMTDYLLNSSDRVWYKNKFTATDDEYLTAVSTYFQKETSWDLSIYVNNKLMLTQSGNSSASYSTIELNRFIILKKGDIFEIEFKITVDGDAGVPISEIASLNNLFYGENISYVSYDGKKWIDLFDVRWTYPGHTYNDSQVACIKAFTVLNKINSTIVLTITDENNPVEITAKVLNQYGNPIKTGKVTFNIEGKDYIAKINNGFAKLIHIFNGNENKLIIASFSGAGFIESFSDITFCPEQVSIKASDMVSYYNKNSYSITLLDIYSKPVADKEVKFKINNLEYVAITNENGIAAITFNLYPNVYDVIIGFNSINFDNYNVTKKITIKSTISIPENTVYTYNSKYPIKLLNNNGNPLSNCKFKLVINGITNYAHTDSNGAFKYNINLKPGKHTITVINPKTGEKSTQKIKVVSRITQNKDFSMYYGAGRNYKVKVADDYGKVKKNLKISFRVNGKTYYRYTNEKGYAYLKISLKPGKYTITANYKGYKVSNKIRVKPTIITKSIAVKKGKTGKFTAKLLNNKGKILKYKTINFKFRGKTYKVKTNKYGIATLKIAKKYKITRYSIITSYRSEKIKNTIKIKR</sequence>
<dbReference type="InterPro" id="IPR000169">
    <property type="entry name" value="Pept_cys_AS"/>
</dbReference>
<accession>A0A1H7GSV7</accession>
<dbReference type="NCBIfam" id="TIGR01376">
    <property type="entry name" value="POMP_repeat"/>
    <property type="match status" value="2"/>
</dbReference>
<dbReference type="RefSeq" id="WP_091698780.1">
    <property type="nucleotide sequence ID" value="NZ_FOAK01000002.1"/>
</dbReference>
<dbReference type="PROSITE" id="PS00639">
    <property type="entry name" value="THIOL_PROTEASE_HIS"/>
    <property type="match status" value="1"/>
</dbReference>
<dbReference type="AlphaFoldDB" id="A0A1H7GSV7"/>
<keyword evidence="4" id="KW-0964">Secreted</keyword>
<dbReference type="GO" id="GO:0008234">
    <property type="term" value="F:cysteine-type peptidase activity"/>
    <property type="evidence" value="ECO:0007669"/>
    <property type="project" value="InterPro"/>
</dbReference>
<dbReference type="Proteomes" id="UP000199506">
    <property type="component" value="Unassembled WGS sequence"/>
</dbReference>
<dbReference type="PANTHER" id="PTHR11319">
    <property type="entry name" value="G PROTEIN-COUPLED RECEPTOR-RELATED"/>
    <property type="match status" value="1"/>
</dbReference>
<evidence type="ECO:0000313" key="9">
    <source>
        <dbReference type="EMBL" id="SEK40557.1"/>
    </source>
</evidence>
<dbReference type="SUPFAM" id="SSF51126">
    <property type="entry name" value="Pectin lyase-like"/>
    <property type="match status" value="1"/>
</dbReference>
<gene>
    <name evidence="9" type="ORF">SAMN05216439_0880</name>
</gene>